<dbReference type="PANTHER" id="PTHR30481">
    <property type="entry name" value="DNA ADENINE METHYLASE"/>
    <property type="match status" value="1"/>
</dbReference>
<dbReference type="GO" id="GO:0043565">
    <property type="term" value="F:sequence-specific DNA binding"/>
    <property type="evidence" value="ECO:0007669"/>
    <property type="project" value="TreeGrafter"/>
</dbReference>
<name>A0A0R2JNZ6_9LACO</name>
<comment type="similarity">
    <text evidence="1">Belongs to the N(4)/N(6)-methyltransferase family.</text>
</comment>
<dbReference type="InterPro" id="IPR012263">
    <property type="entry name" value="M_m6A_EcoRV"/>
</dbReference>
<dbReference type="GO" id="GO:1904047">
    <property type="term" value="F:S-adenosyl-L-methionine binding"/>
    <property type="evidence" value="ECO:0007669"/>
    <property type="project" value="TreeGrafter"/>
</dbReference>
<dbReference type="Pfam" id="PF02086">
    <property type="entry name" value="MethyltransfD12"/>
    <property type="match status" value="1"/>
</dbReference>
<dbReference type="EMBL" id="JQBT01000033">
    <property type="protein sequence ID" value="KRN78833.1"/>
    <property type="molecule type" value="Genomic_DNA"/>
</dbReference>
<protein>
    <recommendedName>
        <fullName evidence="2">site-specific DNA-methyltransferase (adenine-specific)</fullName>
        <ecNumber evidence="2">2.1.1.72</ecNumber>
    </recommendedName>
</protein>
<dbReference type="InterPro" id="IPR002052">
    <property type="entry name" value="DNA_methylase_N6_adenine_CS"/>
</dbReference>
<evidence type="ECO:0000313" key="8">
    <source>
        <dbReference type="Proteomes" id="UP000051565"/>
    </source>
</evidence>
<comment type="caution">
    <text evidence="7">The sequence shown here is derived from an EMBL/GenBank/DDBJ whole genome shotgun (WGS) entry which is preliminary data.</text>
</comment>
<dbReference type="SUPFAM" id="SSF53335">
    <property type="entry name" value="S-adenosyl-L-methionine-dependent methyltransferases"/>
    <property type="match status" value="1"/>
</dbReference>
<dbReference type="GO" id="GO:0009307">
    <property type="term" value="P:DNA restriction-modification system"/>
    <property type="evidence" value="ECO:0007669"/>
    <property type="project" value="InterPro"/>
</dbReference>
<evidence type="ECO:0000256" key="2">
    <source>
        <dbReference type="ARBA" id="ARBA00011900"/>
    </source>
</evidence>
<dbReference type="PIRSF" id="PIRSF000398">
    <property type="entry name" value="M_m6A_EcoRV"/>
    <property type="match status" value="1"/>
</dbReference>
<dbReference type="PATRIC" id="fig|1122148.6.peg.1139"/>
<dbReference type="PANTHER" id="PTHR30481:SF2">
    <property type="entry name" value="SITE-SPECIFIC DNA-METHYLTRANSFERASE (ADENINE-SPECIFIC)"/>
    <property type="match status" value="1"/>
</dbReference>
<dbReference type="InterPro" id="IPR029063">
    <property type="entry name" value="SAM-dependent_MTases_sf"/>
</dbReference>
<dbReference type="InterPro" id="IPR012327">
    <property type="entry name" value="MeTrfase_D12"/>
</dbReference>
<dbReference type="RefSeq" id="WP_054646042.1">
    <property type="nucleotide sequence ID" value="NZ_FUXS01000002.1"/>
</dbReference>
<dbReference type="GO" id="GO:0032259">
    <property type="term" value="P:methylation"/>
    <property type="evidence" value="ECO:0007669"/>
    <property type="project" value="UniProtKB-KW"/>
</dbReference>
<dbReference type="PROSITE" id="PS00092">
    <property type="entry name" value="N6_MTASE"/>
    <property type="match status" value="1"/>
</dbReference>
<keyword evidence="4 7" id="KW-0808">Transferase</keyword>
<accession>A0A0R2JNZ6</accession>
<keyword evidence="8" id="KW-1185">Reference proteome</keyword>
<proteinExistence type="inferred from homology"/>
<evidence type="ECO:0000256" key="5">
    <source>
        <dbReference type="ARBA" id="ARBA00022691"/>
    </source>
</evidence>
<dbReference type="Gene3D" id="1.10.1020.10">
    <property type="entry name" value="Adenine-specific Methyltransferase, Domain 2"/>
    <property type="match status" value="1"/>
</dbReference>
<comment type="catalytic activity">
    <reaction evidence="6">
        <text>a 2'-deoxyadenosine in DNA + S-adenosyl-L-methionine = an N(6)-methyl-2'-deoxyadenosine in DNA + S-adenosyl-L-homocysteine + H(+)</text>
        <dbReference type="Rhea" id="RHEA:15197"/>
        <dbReference type="Rhea" id="RHEA-COMP:12418"/>
        <dbReference type="Rhea" id="RHEA-COMP:12419"/>
        <dbReference type="ChEBI" id="CHEBI:15378"/>
        <dbReference type="ChEBI" id="CHEBI:57856"/>
        <dbReference type="ChEBI" id="CHEBI:59789"/>
        <dbReference type="ChEBI" id="CHEBI:90615"/>
        <dbReference type="ChEBI" id="CHEBI:90616"/>
        <dbReference type="EC" id="2.1.1.72"/>
    </reaction>
</comment>
<dbReference type="PRINTS" id="PR00505">
    <property type="entry name" value="D12N6MTFRASE"/>
</dbReference>
<evidence type="ECO:0000256" key="1">
    <source>
        <dbReference type="ARBA" id="ARBA00006594"/>
    </source>
</evidence>
<dbReference type="GO" id="GO:0006298">
    <property type="term" value="P:mismatch repair"/>
    <property type="evidence" value="ECO:0007669"/>
    <property type="project" value="TreeGrafter"/>
</dbReference>
<dbReference type="AlphaFoldDB" id="A0A0R2JNZ6"/>
<dbReference type="GO" id="GO:0009007">
    <property type="term" value="F:site-specific DNA-methyltransferase (adenine-specific) activity"/>
    <property type="evidence" value="ECO:0007669"/>
    <property type="project" value="UniProtKB-EC"/>
</dbReference>
<dbReference type="Proteomes" id="UP000051565">
    <property type="component" value="Unassembled WGS sequence"/>
</dbReference>
<reference evidence="7 8" key="1">
    <citation type="journal article" date="2015" name="Genome Announc.">
        <title>Expanding the biotechnology potential of lactobacilli through comparative genomics of 213 strains and associated genera.</title>
        <authorList>
            <person name="Sun Z."/>
            <person name="Harris H.M."/>
            <person name="McCann A."/>
            <person name="Guo C."/>
            <person name="Argimon S."/>
            <person name="Zhang W."/>
            <person name="Yang X."/>
            <person name="Jeffery I.B."/>
            <person name="Cooney J.C."/>
            <person name="Kagawa T.F."/>
            <person name="Liu W."/>
            <person name="Song Y."/>
            <person name="Salvetti E."/>
            <person name="Wrobel A."/>
            <person name="Rasinkangas P."/>
            <person name="Parkhill J."/>
            <person name="Rea M.C."/>
            <person name="O'Sullivan O."/>
            <person name="Ritari J."/>
            <person name="Douillard F.P."/>
            <person name="Paul Ross R."/>
            <person name="Yang R."/>
            <person name="Briner A.E."/>
            <person name="Felis G.E."/>
            <person name="de Vos W.M."/>
            <person name="Barrangou R."/>
            <person name="Klaenhammer T.R."/>
            <person name="Caufield P.W."/>
            <person name="Cui Y."/>
            <person name="Zhang H."/>
            <person name="O'Toole P.W."/>
        </authorList>
    </citation>
    <scope>NUCLEOTIDE SEQUENCE [LARGE SCALE GENOMIC DNA]</scope>
    <source>
        <strain evidence="7 8">DSM 20690</strain>
    </source>
</reference>
<evidence type="ECO:0000256" key="4">
    <source>
        <dbReference type="ARBA" id="ARBA00022679"/>
    </source>
</evidence>
<gene>
    <name evidence="7" type="ORF">IV52_GL001113</name>
</gene>
<dbReference type="EC" id="2.1.1.72" evidence="2"/>
<dbReference type="InterPro" id="IPR023095">
    <property type="entry name" value="Ade_MeTrfase_dom_2"/>
</dbReference>
<dbReference type="Gene3D" id="3.40.50.150">
    <property type="entry name" value="Vaccinia Virus protein VP39"/>
    <property type="match status" value="1"/>
</dbReference>
<dbReference type="STRING" id="53444.AYR59_02600"/>
<sequence>MSPWRSPLRYPGGKLKLAPLIEDIVSKYNINNYVEPFAGGAGIGIYLLLNKKVKHITLNDLDLAIYSFWISITKYNKKFLKKFDNTEININEWKKQKDIFNNLENKHNLNDFELLDLGFSTFFLNRTNFSGILRGATPVGGMKQNGKWKINYEYNKSRLRPLIEEIGKYSNEISVKNIDIISSKKTFLNLIENFTDKETLIFIDPPYVNQGKRLYLPIKSMKEHEIIAKKINKLKTNWVLTYDSVPDLINLYDFSNNKYMYTLQYKMKTHRKAVEFLALSNNIDICETSKIKILKRL</sequence>
<keyword evidence="5" id="KW-0949">S-adenosyl-L-methionine</keyword>
<evidence type="ECO:0000313" key="7">
    <source>
        <dbReference type="EMBL" id="KRN78833.1"/>
    </source>
</evidence>
<evidence type="ECO:0000256" key="6">
    <source>
        <dbReference type="ARBA" id="ARBA00047942"/>
    </source>
</evidence>
<keyword evidence="3 7" id="KW-0489">Methyltransferase</keyword>
<evidence type="ECO:0000256" key="3">
    <source>
        <dbReference type="ARBA" id="ARBA00022603"/>
    </source>
</evidence>
<organism evidence="7 8">
    <name type="scientific">Fructilactobacillus lindneri DSM 20690 = JCM 11027</name>
    <dbReference type="NCBI Taxonomy" id="1122148"/>
    <lineage>
        <taxon>Bacteria</taxon>
        <taxon>Bacillati</taxon>
        <taxon>Bacillota</taxon>
        <taxon>Bacilli</taxon>
        <taxon>Lactobacillales</taxon>
        <taxon>Lactobacillaceae</taxon>
        <taxon>Fructilactobacillus</taxon>
    </lineage>
</organism>